<feature type="compositionally biased region" description="Polar residues" evidence="4">
    <location>
        <begin position="375"/>
        <end position="386"/>
    </location>
</feature>
<dbReference type="InterPro" id="IPR011047">
    <property type="entry name" value="Quinoprotein_ADH-like_sf"/>
</dbReference>
<evidence type="ECO:0000256" key="4">
    <source>
        <dbReference type="SAM" id="MobiDB-lite"/>
    </source>
</evidence>
<keyword evidence="2" id="KW-0677">Repeat</keyword>
<feature type="repeat" description="WD" evidence="3">
    <location>
        <begin position="847"/>
        <end position="888"/>
    </location>
</feature>
<feature type="domain" description="Novel STAND NTPase 1" evidence="5">
    <location>
        <begin position="16"/>
        <end position="360"/>
    </location>
</feature>
<evidence type="ECO:0000256" key="3">
    <source>
        <dbReference type="PROSITE-ProRule" id="PRU00221"/>
    </source>
</evidence>
<feature type="repeat" description="WD" evidence="3">
    <location>
        <begin position="889"/>
        <end position="921"/>
    </location>
</feature>
<dbReference type="InterPro" id="IPR050349">
    <property type="entry name" value="WD_LIS1/nudF_dynein_reg"/>
</dbReference>
<dbReference type="SMART" id="SM00320">
    <property type="entry name" value="WD40"/>
    <property type="match status" value="12"/>
</dbReference>
<organism evidence="6">
    <name type="scientific">Nonomuraea gerenzanensis</name>
    <dbReference type="NCBI Taxonomy" id="93944"/>
    <lineage>
        <taxon>Bacteria</taxon>
        <taxon>Bacillati</taxon>
        <taxon>Actinomycetota</taxon>
        <taxon>Actinomycetes</taxon>
        <taxon>Streptosporangiales</taxon>
        <taxon>Streptosporangiaceae</taxon>
        <taxon>Nonomuraea</taxon>
    </lineage>
</organism>
<feature type="compositionally biased region" description="Low complexity" evidence="4">
    <location>
        <begin position="407"/>
        <end position="424"/>
    </location>
</feature>
<feature type="repeat" description="WD" evidence="3">
    <location>
        <begin position="714"/>
        <end position="746"/>
    </location>
</feature>
<evidence type="ECO:0000256" key="1">
    <source>
        <dbReference type="ARBA" id="ARBA00022574"/>
    </source>
</evidence>
<evidence type="ECO:0000259" key="5">
    <source>
        <dbReference type="Pfam" id="PF20703"/>
    </source>
</evidence>
<feature type="repeat" description="WD" evidence="3">
    <location>
        <begin position="805"/>
        <end position="846"/>
    </location>
</feature>
<dbReference type="AlphaFoldDB" id="A0A1M4EFQ7"/>
<dbReference type="PROSITE" id="PS50082">
    <property type="entry name" value="WD_REPEATS_2"/>
    <property type="match status" value="9"/>
</dbReference>
<dbReference type="InterPro" id="IPR027417">
    <property type="entry name" value="P-loop_NTPase"/>
</dbReference>
<evidence type="ECO:0000256" key="2">
    <source>
        <dbReference type="ARBA" id="ARBA00022737"/>
    </source>
</evidence>
<dbReference type="Gene3D" id="2.130.10.10">
    <property type="entry name" value="YVTN repeat-like/Quinoprotein amine dehydrogenase"/>
    <property type="match status" value="6"/>
</dbReference>
<dbReference type="CDD" id="cd00200">
    <property type="entry name" value="WD40"/>
    <property type="match status" value="2"/>
</dbReference>
<dbReference type="EMBL" id="LT559118">
    <property type="protein sequence ID" value="SBO97650.1"/>
    <property type="molecule type" value="Genomic_DNA"/>
</dbReference>
<feature type="repeat" description="WD" evidence="3">
    <location>
        <begin position="1107"/>
        <end position="1133"/>
    </location>
</feature>
<evidence type="ECO:0000313" key="6">
    <source>
        <dbReference type="EMBL" id="SBO97650.1"/>
    </source>
</evidence>
<feature type="repeat" description="WD" evidence="3">
    <location>
        <begin position="1186"/>
        <end position="1218"/>
    </location>
</feature>
<protein>
    <submittedName>
        <fullName evidence="6">High-affnity carbon uptake protein Hat/HatR</fullName>
    </submittedName>
</protein>
<gene>
    <name evidence="6" type="ORF">BN4615_P7166</name>
</gene>
<dbReference type="SUPFAM" id="SSF52540">
    <property type="entry name" value="P-loop containing nucleoside triphosphate hydrolases"/>
    <property type="match status" value="1"/>
</dbReference>
<feature type="repeat" description="WD" evidence="3">
    <location>
        <begin position="628"/>
        <end position="669"/>
    </location>
</feature>
<accession>A0A1M4EFQ7</accession>
<dbReference type="Pfam" id="PF00400">
    <property type="entry name" value="WD40"/>
    <property type="match status" value="10"/>
</dbReference>
<dbReference type="InterPro" id="IPR015943">
    <property type="entry name" value="WD40/YVTN_repeat-like_dom_sf"/>
</dbReference>
<dbReference type="Pfam" id="PF20703">
    <property type="entry name" value="nSTAND1"/>
    <property type="match status" value="2"/>
</dbReference>
<feature type="domain" description="Novel STAND NTPase 1" evidence="5">
    <location>
        <begin position="412"/>
        <end position="492"/>
    </location>
</feature>
<feature type="region of interest" description="Disordered" evidence="4">
    <location>
        <begin position="357"/>
        <end position="424"/>
    </location>
</feature>
<dbReference type="SUPFAM" id="SSF50998">
    <property type="entry name" value="Quinoprotein alcohol dehydrogenase-like"/>
    <property type="match status" value="2"/>
</dbReference>
<proteinExistence type="predicted"/>
<dbReference type="InterPro" id="IPR001680">
    <property type="entry name" value="WD40_rpt"/>
</dbReference>
<dbReference type="InterPro" id="IPR049052">
    <property type="entry name" value="nSTAND1"/>
</dbReference>
<sequence length="1256" mass="134992">MTAMGERGDHPDELCPYQGLAPFEAGMSELFFGRAHATRNLLERLGKRLAGHGTILLVSGASGVGKSSLLRAGLIPEAARGELPGAQRWRCLLTTPTAQPFRALAHASGRDEYASGRDEYASSRDECASDRDRGAVAERLRNDPERAMAATLRPGERLLLVVDQFEELFTLVTDERERQAFVAALHALADGPDGAAVVIGVRADYWDRCAAYPQFAEAIQDGQAIVEPMTESDLRLAITGPATAAGLTIEPGLVELILDELRAGRAAGDRYEAGALPLLSQALRNTWERRAGRMLTIRGYEESGRVRDSVRRTADEVLDRLSPEDRRSALRIFRRLTLITAGGQVARRRARLAEIHAAASAQRRTQPETPAASPQPWQQPETQASPQRHEQPEARAASARPREHPETQATPARPPARAATTQPRDQMADLLSAFADRRLLTLHEDTVEIAHDALLTAWPTLRQWLEPDLAAQSVYDRLLEAATQWSDHHRDQAFLYRGARLLAVQDSRPRWDRDPDSFPPPGPVVEAFLAASTSEARRAGRRRRLAVSGLALLAVLALAAAATAVNAAGEADRQRRLAISRQLAAQSEVTGDVPLSSLLAVAAWKIAGTDEARNRVLSAATRTGRGNLTGHTRGVMSLAFSADGSIVATGSDDGTARLWDTATRRQLGAPITRARFDCSSVQLALSPDGRTLATACLSTVRFYDVATRREVGSPLEHEEVVSALAYSPDGRTVVTGDFRGVTRQWDAATHRPHGPPMGRPDHGRDLASIVRRMAFTRDGRTLAVASGKSVRLWDPATSRPRGAPIAAQRETVLDFALSPDGGTLATVSFDNAARLWSMRSGKQTGVIRDRNTGFNAIVFSPDGTRLATGGRSGRTVLWDTASRRQLVALADNVMGVERVAFSPDGKLLAAASDDGVVRLADPQVHLQIGRPVPAESAVALSPDGRVLATGIAGRPGIQLWDVATQRPLGPPLSPEGARRAVAMIDFTADGRTLVSSSLDGLWLWDVATRRELAHDATLSGVNALSPDGRFVAVQHEQGIVFWDVATRRRFGPHIRAGDHTGVITGMAISPDGRLVASAGFDSRLRIFEVATGRELGGNPPAVAAGLVNDLAFSPDGRTLAYTAADAAVRLWDVPRRRPAGIALIAEDDTPAALAFSPDGEILATGTSRGDVLLWDLRTHRPLGTPMTGHTSGVTALAYQRDGTAVATVAGDGTARLWNAGKPADLVGAACANAGRSLTREEWRSLVPQEEYRPTCP</sequence>
<name>A0A1M4EFQ7_9ACTN</name>
<keyword evidence="1 3" id="KW-0853">WD repeat</keyword>
<dbReference type="PANTHER" id="PTHR44129">
    <property type="entry name" value="WD REPEAT-CONTAINING PROTEIN POP1"/>
    <property type="match status" value="1"/>
</dbReference>
<dbReference type="PROSITE" id="PS50294">
    <property type="entry name" value="WD_REPEATS_REGION"/>
    <property type="match status" value="6"/>
</dbReference>
<feature type="repeat" description="WD" evidence="3">
    <location>
        <begin position="1143"/>
        <end position="1184"/>
    </location>
</feature>
<feature type="repeat" description="WD" evidence="3">
    <location>
        <begin position="1056"/>
        <end position="1097"/>
    </location>
</feature>
<reference evidence="6" key="1">
    <citation type="submission" date="2016-04" db="EMBL/GenBank/DDBJ databases">
        <authorList>
            <person name="Evans L.H."/>
            <person name="Alamgir A."/>
            <person name="Owens N."/>
            <person name="Weber N.D."/>
            <person name="Virtaneva K."/>
            <person name="Barbian K."/>
            <person name="Babar A."/>
            <person name="Rosenke K."/>
        </authorList>
    </citation>
    <scope>NUCLEOTIDE SEQUENCE</scope>
    <source>
        <strain evidence="6">Nono1</strain>
    </source>
</reference>